<evidence type="ECO:0000256" key="5">
    <source>
        <dbReference type="ARBA" id="ARBA00022741"/>
    </source>
</evidence>
<feature type="domain" description="ABC transmembrane type-1" evidence="14">
    <location>
        <begin position="811"/>
        <end position="1092"/>
    </location>
</feature>
<feature type="transmembrane region" description="Helical" evidence="12">
    <location>
        <begin position="405"/>
        <end position="425"/>
    </location>
</feature>
<dbReference type="InterPro" id="IPR027417">
    <property type="entry name" value="P-loop_NTPase"/>
</dbReference>
<dbReference type="GO" id="GO:0016887">
    <property type="term" value="F:ATP hydrolysis activity"/>
    <property type="evidence" value="ECO:0007669"/>
    <property type="project" value="InterPro"/>
</dbReference>
<keyword evidence="16" id="KW-1185">Reference proteome</keyword>
<dbReference type="FunFam" id="1.20.1560.10:FF:000010">
    <property type="entry name" value="Multidrug resistance-associated ABC transporter"/>
    <property type="match status" value="1"/>
</dbReference>
<keyword evidence="8" id="KW-0843">Virulence</keyword>
<dbReference type="InterPro" id="IPR011527">
    <property type="entry name" value="ABC1_TM_dom"/>
</dbReference>
<feature type="transmembrane region" description="Helical" evidence="12">
    <location>
        <begin position="323"/>
        <end position="341"/>
    </location>
</feature>
<feature type="transmembrane region" description="Helical" evidence="12">
    <location>
        <begin position="297"/>
        <end position="317"/>
    </location>
</feature>
<dbReference type="Gene3D" id="3.40.50.300">
    <property type="entry name" value="P-loop containing nucleotide triphosphate hydrolases"/>
    <property type="match status" value="2"/>
</dbReference>
<feature type="transmembrane region" description="Helical" evidence="12">
    <location>
        <begin position="807"/>
        <end position="831"/>
    </location>
</feature>
<dbReference type="PANTHER" id="PTHR24223:SF456">
    <property type="entry name" value="MULTIDRUG RESISTANCE-ASSOCIATED PROTEIN LETHAL(2)03659"/>
    <property type="match status" value="1"/>
</dbReference>
<feature type="compositionally biased region" description="Polar residues" evidence="11">
    <location>
        <begin position="1259"/>
        <end position="1274"/>
    </location>
</feature>
<keyword evidence="9 12" id="KW-0472">Membrane</keyword>
<evidence type="ECO:0000256" key="11">
    <source>
        <dbReference type="SAM" id="MobiDB-lite"/>
    </source>
</evidence>
<dbReference type="PROSITE" id="PS50929">
    <property type="entry name" value="ABC_TM1F"/>
    <property type="match status" value="2"/>
</dbReference>
<evidence type="ECO:0000256" key="10">
    <source>
        <dbReference type="SAM" id="Coils"/>
    </source>
</evidence>
<evidence type="ECO:0000256" key="1">
    <source>
        <dbReference type="ARBA" id="ARBA00004141"/>
    </source>
</evidence>
<dbReference type="FunFam" id="1.20.1560.10:FF:000061">
    <property type="entry name" value="ATP-binding cassette transporter YOR1"/>
    <property type="match status" value="1"/>
</dbReference>
<feature type="region of interest" description="Disordered" evidence="11">
    <location>
        <begin position="1256"/>
        <end position="1281"/>
    </location>
</feature>
<protein>
    <recommendedName>
        <fullName evidence="17">ABC transporter</fullName>
    </recommendedName>
</protein>
<dbReference type="SUPFAM" id="SSF52540">
    <property type="entry name" value="P-loop containing nucleoside triphosphate hydrolases"/>
    <property type="match status" value="2"/>
</dbReference>
<dbReference type="Pfam" id="PF00664">
    <property type="entry name" value="ABC_membrane"/>
    <property type="match status" value="2"/>
</dbReference>
<feature type="coiled-coil region" evidence="10">
    <location>
        <begin position="744"/>
        <end position="771"/>
    </location>
</feature>
<feature type="transmembrane region" description="Helical" evidence="12">
    <location>
        <begin position="921"/>
        <end position="938"/>
    </location>
</feature>
<dbReference type="SMART" id="SM00382">
    <property type="entry name" value="AAA"/>
    <property type="match status" value="2"/>
</dbReference>
<feature type="region of interest" description="Disordered" evidence="11">
    <location>
        <begin position="500"/>
        <end position="527"/>
    </location>
</feature>
<dbReference type="FunFam" id="3.40.50.300:FF:000163">
    <property type="entry name" value="Multidrug resistance-associated protein member 4"/>
    <property type="match status" value="1"/>
</dbReference>
<keyword evidence="7 12" id="KW-1133">Transmembrane helix</keyword>
<dbReference type="EMBL" id="JANAWD010000007">
    <property type="protein sequence ID" value="KAJ3491803.1"/>
    <property type="molecule type" value="Genomic_DNA"/>
</dbReference>
<evidence type="ECO:0000313" key="16">
    <source>
        <dbReference type="Proteomes" id="UP001212997"/>
    </source>
</evidence>
<dbReference type="CDD" id="cd18606">
    <property type="entry name" value="ABC_6TM_YOR1_D2_like"/>
    <property type="match status" value="1"/>
</dbReference>
<evidence type="ECO:0000256" key="12">
    <source>
        <dbReference type="SAM" id="Phobius"/>
    </source>
</evidence>
<comment type="subcellular location">
    <subcellularLocation>
        <location evidence="1">Membrane</location>
        <topology evidence="1">Multi-pass membrane protein</topology>
    </subcellularLocation>
</comment>
<dbReference type="FunFam" id="3.40.50.300:FF:000997">
    <property type="entry name" value="Multidrug resistance-associated protein 1"/>
    <property type="match status" value="1"/>
</dbReference>
<feature type="transmembrane region" description="Helical" evidence="12">
    <location>
        <begin position="843"/>
        <end position="870"/>
    </location>
</feature>
<dbReference type="Gene3D" id="1.20.1560.10">
    <property type="entry name" value="ABC transporter type 1, transmembrane domain"/>
    <property type="match status" value="2"/>
</dbReference>
<feature type="transmembrane region" description="Helical" evidence="12">
    <location>
        <begin position="437"/>
        <end position="462"/>
    </location>
</feature>
<feature type="transmembrane region" description="Helical" evidence="12">
    <location>
        <begin position="944"/>
        <end position="963"/>
    </location>
</feature>
<keyword evidence="4 12" id="KW-0812">Transmembrane</keyword>
<dbReference type="InterPro" id="IPR003593">
    <property type="entry name" value="AAA+_ATPase"/>
</dbReference>
<evidence type="ECO:0000256" key="2">
    <source>
        <dbReference type="ARBA" id="ARBA00009726"/>
    </source>
</evidence>
<evidence type="ECO:0008006" key="17">
    <source>
        <dbReference type="Google" id="ProtNLM"/>
    </source>
</evidence>
<feature type="domain" description="ABC transporter" evidence="13">
    <location>
        <begin position="523"/>
        <end position="746"/>
    </location>
</feature>
<dbReference type="GO" id="GO:0016020">
    <property type="term" value="C:membrane"/>
    <property type="evidence" value="ECO:0007669"/>
    <property type="project" value="UniProtKB-SubCell"/>
</dbReference>
<evidence type="ECO:0000259" key="14">
    <source>
        <dbReference type="PROSITE" id="PS50929"/>
    </source>
</evidence>
<proteinExistence type="inferred from homology"/>
<dbReference type="SUPFAM" id="SSF90123">
    <property type="entry name" value="ABC transporter transmembrane region"/>
    <property type="match status" value="2"/>
</dbReference>
<evidence type="ECO:0000313" key="15">
    <source>
        <dbReference type="EMBL" id="KAJ3491803.1"/>
    </source>
</evidence>
<accession>A0AAD5VHZ0</accession>
<evidence type="ECO:0000256" key="9">
    <source>
        <dbReference type="ARBA" id="ARBA00023136"/>
    </source>
</evidence>
<feature type="transmembrane region" description="Helical" evidence="12">
    <location>
        <begin position="1041"/>
        <end position="1061"/>
    </location>
</feature>
<evidence type="ECO:0000259" key="13">
    <source>
        <dbReference type="PROSITE" id="PS50893"/>
    </source>
</evidence>
<dbReference type="CDD" id="cd18597">
    <property type="entry name" value="ABC_6TM_YOR1_D1_like"/>
    <property type="match status" value="1"/>
</dbReference>
<dbReference type="InterPro" id="IPR003439">
    <property type="entry name" value="ABC_transporter-like_ATP-bd"/>
</dbReference>
<evidence type="ECO:0000256" key="8">
    <source>
        <dbReference type="ARBA" id="ARBA00023026"/>
    </source>
</evidence>
<reference evidence="15" key="1">
    <citation type="submission" date="2022-07" db="EMBL/GenBank/DDBJ databases">
        <title>Genome Sequence of Physisporinus lineatus.</title>
        <authorList>
            <person name="Buettner E."/>
        </authorList>
    </citation>
    <scope>NUCLEOTIDE SEQUENCE</scope>
    <source>
        <strain evidence="15">VT162</strain>
    </source>
</reference>
<keyword evidence="3" id="KW-0813">Transport</keyword>
<dbReference type="InterPro" id="IPR036640">
    <property type="entry name" value="ABC1_TM_sf"/>
</dbReference>
<dbReference type="GO" id="GO:0005524">
    <property type="term" value="F:ATP binding"/>
    <property type="evidence" value="ECO:0007669"/>
    <property type="project" value="UniProtKB-KW"/>
</dbReference>
<keyword evidence="10" id="KW-0175">Coiled coil</keyword>
<evidence type="ECO:0000256" key="6">
    <source>
        <dbReference type="ARBA" id="ARBA00022840"/>
    </source>
</evidence>
<dbReference type="InterPro" id="IPR017871">
    <property type="entry name" value="ABC_transporter-like_CS"/>
</dbReference>
<dbReference type="PANTHER" id="PTHR24223">
    <property type="entry name" value="ATP-BINDING CASSETTE SUB-FAMILY C"/>
    <property type="match status" value="1"/>
</dbReference>
<keyword evidence="6" id="KW-0067">ATP-binding</keyword>
<dbReference type="CDD" id="cd03250">
    <property type="entry name" value="ABCC_MRP_domain1"/>
    <property type="match status" value="1"/>
</dbReference>
<evidence type="ECO:0000256" key="4">
    <source>
        <dbReference type="ARBA" id="ARBA00022692"/>
    </source>
</evidence>
<feature type="domain" description="ABC transmembrane type-1" evidence="14">
    <location>
        <begin position="172"/>
        <end position="463"/>
    </location>
</feature>
<evidence type="ECO:0000256" key="3">
    <source>
        <dbReference type="ARBA" id="ARBA00022448"/>
    </source>
</evidence>
<comment type="caution">
    <text evidence="15">The sequence shown here is derived from an EMBL/GenBank/DDBJ whole genome shotgun (WGS) entry which is preliminary data.</text>
</comment>
<comment type="similarity">
    <text evidence="2">Belongs to the ABC transporter superfamily. ABCC family. Conjugate transporter (TC 3.A.1.208) subfamily.</text>
</comment>
<dbReference type="GO" id="GO:0140359">
    <property type="term" value="F:ABC-type transporter activity"/>
    <property type="evidence" value="ECO:0007669"/>
    <property type="project" value="InterPro"/>
</dbReference>
<keyword evidence="5" id="KW-0547">Nucleotide-binding</keyword>
<dbReference type="InterPro" id="IPR050173">
    <property type="entry name" value="ABC_transporter_C-like"/>
</dbReference>
<evidence type="ECO:0000256" key="7">
    <source>
        <dbReference type="ARBA" id="ARBA00022989"/>
    </source>
</evidence>
<feature type="transmembrane region" description="Helical" evidence="12">
    <location>
        <begin position="59"/>
        <end position="79"/>
    </location>
</feature>
<dbReference type="Pfam" id="PF00005">
    <property type="entry name" value="ABC_tran"/>
    <property type="match status" value="2"/>
</dbReference>
<dbReference type="PROSITE" id="PS00211">
    <property type="entry name" value="ABC_TRANSPORTER_1"/>
    <property type="match status" value="2"/>
</dbReference>
<dbReference type="Proteomes" id="UP001212997">
    <property type="component" value="Unassembled WGS sequence"/>
</dbReference>
<sequence>MSITDVETASEKAGDDVVDEVKHLEKPRHLGVRGMFSKKPPPPPKASIDDAELIPEVTAGWFSFLTFEWITGLLALGYARPLEASDLYKLQDSRSAKVIGDRISTSYEARRKRAEEYNTRLANGDVNPGLRRLWWLLRGNRTSREKQWREKDGRQRASLVLAMNDSVFWWFWIGGFLKLIGDIATILTPLVVKAIINFATKSYGAHKAGLNDQAPPVGRGIGLAVALLLMQVLSSVCQNHFFYRSTTTGVLLRGGLITAIYDRSLKLTTRARTTLTNGKLVNHISTDVSRIDFCCGFFHLALISPIQMIICLILLLLNLGPSALAGFAFFVLCTPVQASVMKRLMKVRQKSMAWTDKRAKLLQELLGGMKIIKFFAWENPYLKRIAEYRSKEIQYIRTLLVIRSANNAVAVSLPALASVLSFVIYSLAGNSLDPGKIFASLTLFQLLRLPLMLLPLTLGAIADAQNALGRLYDVFEAETLTETKTQDTQMDAAISVADGDFTWDSPPPEVASKKKGKKGPPGKSSPGVVARTEIKEKVFQLKGVNISIPAGQLTAIVGPVGTGKTSLLEAMIGEMRRTAGTVKFKGSVAYCPQTAWIQNATVRDNIIFGRPFEEDRYWNAVHDACLEADLEMLPNGDLTEVGERGISLSGGQKQRINICRAIYVGADIQIFDDPLSALDAHVGKSVFNNVFLHASVGKTRVLVTHALHFLPQVDYIFTVVDGRIAERGTYSELLAKDGAFSHFVKEFGAREEQEEKEEEAIEQEEKEVVRRKPQMTGAPLMQAEERNMGAVPAEIYKAYLKAGRGGIIIPLLVLSLVFLQGAQVMSSYWLVYWQEMKWAQPSGFYMGIYAALGASQAIGFFVMGGMFAFLTFFASRQLHRDAIQRVMHAPMSFFETTPLGRIMNRFSKDIDTIDNLLGDSLRMFCGTFSNILGAVILIAIVLPWFLIAVAIISAAYLWAAIFYRASARELKSLTYSGIPDALLRSSLYSHFSESLSGLATIRAYGETDRFLAENQKRVDIENRAYWLTCTNQRWLGLRLDFLGILLTFVVALLTVGTRFSISPSQTGVTLSYIISVQQAFGWMVRQSAEVENNMNSVERIVHYAKELEQEPPHDLPDRRPPAPWPSKGQVEIQDIVLKYRPELPPVLRGLSMTVQSGEKIGIVGRTGAGKSSIMTALYRLVELASGKICIDGVDVSQVGLTDLRRGLAIIPQDPLLFSGTLRSNLDPFGNHDDATLWDALKRAYLVEDAKKSSIDKSITEGTSSGAQTPTSRFTLDSPVEDEGGNLSVGQRSLVSLARALVINTKVLILDEATGRHPTVQISRVEISM</sequence>
<organism evidence="15 16">
    <name type="scientific">Meripilus lineatus</name>
    <dbReference type="NCBI Taxonomy" id="2056292"/>
    <lineage>
        <taxon>Eukaryota</taxon>
        <taxon>Fungi</taxon>
        <taxon>Dikarya</taxon>
        <taxon>Basidiomycota</taxon>
        <taxon>Agaricomycotina</taxon>
        <taxon>Agaricomycetes</taxon>
        <taxon>Polyporales</taxon>
        <taxon>Meripilaceae</taxon>
        <taxon>Meripilus</taxon>
    </lineage>
</organism>
<gene>
    <name evidence="15" type="ORF">NLI96_g482</name>
</gene>
<dbReference type="PROSITE" id="PS50893">
    <property type="entry name" value="ABC_TRANSPORTER_2"/>
    <property type="match status" value="1"/>
</dbReference>
<name>A0AAD5VHZ0_9APHY</name>
<feature type="transmembrane region" description="Helical" evidence="12">
    <location>
        <begin position="217"/>
        <end position="236"/>
    </location>
</feature>